<keyword evidence="15 29" id="KW-0418">Kinase</keyword>
<dbReference type="UniPathway" id="UPA00050">
    <property type="reaction ID" value="UER00063"/>
</dbReference>
<comment type="pathway">
    <text evidence="3">Amino-acid biosynthesis; L-methionine biosynthesis via de novo pathway; L-homoserine from L-aspartate: step 1/3.</text>
</comment>
<dbReference type="UniPathway" id="UPA00051">
    <property type="reaction ID" value="UER00465"/>
</dbReference>
<dbReference type="SUPFAM" id="SSF51735">
    <property type="entry name" value="NAD(P)-binding Rossmann-fold domains"/>
    <property type="match status" value="1"/>
</dbReference>
<dbReference type="CDD" id="cd04243">
    <property type="entry name" value="AAK_AK-HSDH-like"/>
    <property type="match status" value="1"/>
</dbReference>
<proteinExistence type="inferred from homology"/>
<keyword evidence="11" id="KW-0808">Transferase</keyword>
<comment type="similarity">
    <text evidence="7">In the C-terminal section; belongs to the homoserine dehydrogenase family.</text>
</comment>
<dbReference type="NCBIfam" id="NF006959">
    <property type="entry name" value="PRK09436.1"/>
    <property type="match status" value="1"/>
</dbReference>
<comment type="pathway">
    <text evidence="2">Amino-acid biosynthesis; L-lysine biosynthesis via DAP pathway; (S)-tetrahydrodipicolinate from L-aspartate: step 1/4.</text>
</comment>
<organism evidence="29 30">
    <name type="scientific">Pontibacter ummariensis</name>
    <dbReference type="NCBI Taxonomy" id="1610492"/>
    <lineage>
        <taxon>Bacteria</taxon>
        <taxon>Pseudomonadati</taxon>
        <taxon>Bacteroidota</taxon>
        <taxon>Cytophagia</taxon>
        <taxon>Cytophagales</taxon>
        <taxon>Hymenobacteraceae</taxon>
        <taxon>Pontibacter</taxon>
    </lineage>
</organism>
<comment type="subunit">
    <text evidence="9">Homotetramer.</text>
</comment>
<evidence type="ECO:0000256" key="13">
    <source>
        <dbReference type="ARBA" id="ARBA00022723"/>
    </source>
</evidence>
<dbReference type="Pfam" id="PF00696">
    <property type="entry name" value="AA_kinase"/>
    <property type="match status" value="1"/>
</dbReference>
<dbReference type="SUPFAM" id="SSF55347">
    <property type="entry name" value="Glyceraldehyde-3-phosphate dehydrogenase-like, C-terminal domain"/>
    <property type="match status" value="1"/>
</dbReference>
<evidence type="ECO:0000256" key="12">
    <source>
        <dbReference type="ARBA" id="ARBA00022697"/>
    </source>
</evidence>
<dbReference type="Gene3D" id="3.40.1160.10">
    <property type="entry name" value="Acetylglutamate kinase-like"/>
    <property type="match status" value="1"/>
</dbReference>
<dbReference type="Pfam" id="PF03447">
    <property type="entry name" value="NAD_binding_3"/>
    <property type="match status" value="1"/>
</dbReference>
<dbReference type="GO" id="GO:0046872">
    <property type="term" value="F:metal ion binding"/>
    <property type="evidence" value="ECO:0007669"/>
    <property type="project" value="UniProtKB-KW"/>
</dbReference>
<evidence type="ECO:0000256" key="8">
    <source>
        <dbReference type="ARBA" id="ARBA00010046"/>
    </source>
</evidence>
<dbReference type="GO" id="GO:0009090">
    <property type="term" value="P:homoserine biosynthetic process"/>
    <property type="evidence" value="ECO:0007669"/>
    <property type="project" value="UniProtKB-ARBA"/>
</dbReference>
<dbReference type="PROSITE" id="PS51671">
    <property type="entry name" value="ACT"/>
    <property type="match status" value="1"/>
</dbReference>
<evidence type="ECO:0000256" key="10">
    <source>
        <dbReference type="ARBA" id="ARBA00022605"/>
    </source>
</evidence>
<dbReference type="GO" id="GO:0009089">
    <property type="term" value="P:lysine biosynthetic process via diaminopimelate"/>
    <property type="evidence" value="ECO:0007669"/>
    <property type="project" value="UniProtKB-UniPathway"/>
</dbReference>
<comment type="pathway">
    <text evidence="6">Amino-acid biosynthesis; L-threonine biosynthesis; L-threonine from L-aspartate: step 1/5.</text>
</comment>
<evidence type="ECO:0000256" key="18">
    <source>
        <dbReference type="ARBA" id="ARBA00023002"/>
    </source>
</evidence>
<comment type="catalytic activity">
    <reaction evidence="25">
        <text>L-aspartate + ATP = 4-phospho-L-aspartate + ADP</text>
        <dbReference type="Rhea" id="RHEA:23776"/>
        <dbReference type="ChEBI" id="CHEBI:29991"/>
        <dbReference type="ChEBI" id="CHEBI:30616"/>
        <dbReference type="ChEBI" id="CHEBI:57535"/>
        <dbReference type="ChEBI" id="CHEBI:456216"/>
        <dbReference type="EC" id="2.7.2.4"/>
    </reaction>
    <physiologicalReaction direction="left-to-right" evidence="25">
        <dbReference type="Rhea" id="RHEA:23777"/>
    </physiologicalReaction>
</comment>
<dbReference type="GO" id="GO:0004412">
    <property type="term" value="F:homoserine dehydrogenase activity"/>
    <property type="evidence" value="ECO:0007669"/>
    <property type="project" value="UniProtKB-EC"/>
</dbReference>
<keyword evidence="16" id="KW-0067">ATP-binding</keyword>
<evidence type="ECO:0000256" key="4">
    <source>
        <dbReference type="ARBA" id="ARBA00005056"/>
    </source>
</evidence>
<dbReference type="InterPro" id="IPR036393">
    <property type="entry name" value="AceGlu_kinase-like_sf"/>
</dbReference>
<dbReference type="Pfam" id="PF00742">
    <property type="entry name" value="Homoserine_dh"/>
    <property type="match status" value="1"/>
</dbReference>
<evidence type="ECO:0000256" key="9">
    <source>
        <dbReference type="ARBA" id="ARBA00011881"/>
    </source>
</evidence>
<dbReference type="Gene3D" id="3.30.2130.10">
    <property type="entry name" value="VC0802-like"/>
    <property type="match status" value="1"/>
</dbReference>
<dbReference type="InterPro" id="IPR002912">
    <property type="entry name" value="ACT_dom"/>
</dbReference>
<evidence type="ECO:0000256" key="7">
    <source>
        <dbReference type="ARBA" id="ARBA00007952"/>
    </source>
</evidence>
<dbReference type="InterPro" id="IPR049638">
    <property type="entry name" value="AK-HD"/>
</dbReference>
<dbReference type="FunFam" id="3.30.360.10:FF:000006">
    <property type="entry name" value="Bifunctional aspartokinase/homoserine dehydrogenase"/>
    <property type="match status" value="1"/>
</dbReference>
<evidence type="ECO:0000313" key="30">
    <source>
        <dbReference type="Proteomes" id="UP000198432"/>
    </source>
</evidence>
<evidence type="ECO:0000313" key="29">
    <source>
        <dbReference type="EMBL" id="SNT35869.1"/>
    </source>
</evidence>
<dbReference type="CDD" id="cd04921">
    <property type="entry name" value="ACT_AKi-HSDH-ThrA-like_1"/>
    <property type="match status" value="1"/>
</dbReference>
<dbReference type="NCBIfam" id="TIGR00657">
    <property type="entry name" value="asp_kinases"/>
    <property type="match status" value="1"/>
</dbReference>
<keyword evidence="21" id="KW-0457">Lysine biosynthesis</keyword>
<evidence type="ECO:0000256" key="25">
    <source>
        <dbReference type="ARBA" id="ARBA00048561"/>
    </source>
</evidence>
<dbReference type="InterPro" id="IPR011147">
    <property type="entry name" value="Bifunc_Aspkin/hSer_DH"/>
</dbReference>
<evidence type="ECO:0000256" key="24">
    <source>
        <dbReference type="ARBA" id="ARBA00044938"/>
    </source>
</evidence>
<evidence type="ECO:0000256" key="14">
    <source>
        <dbReference type="ARBA" id="ARBA00022741"/>
    </source>
</evidence>
<dbReference type="InterPro" id="IPR036291">
    <property type="entry name" value="NAD(P)-bd_dom_sf"/>
</dbReference>
<keyword evidence="23" id="KW-0511">Multifunctional enzyme</keyword>
<dbReference type="PANTHER" id="PTHR43070">
    <property type="match status" value="1"/>
</dbReference>
<evidence type="ECO:0000256" key="16">
    <source>
        <dbReference type="ARBA" id="ARBA00022840"/>
    </source>
</evidence>
<keyword evidence="14" id="KW-0547">Nucleotide-binding</keyword>
<feature type="domain" description="ACT" evidence="28">
    <location>
        <begin position="306"/>
        <end position="381"/>
    </location>
</feature>
<comment type="cofactor">
    <cofactor evidence="1">
        <name>a metal cation</name>
        <dbReference type="ChEBI" id="CHEBI:25213"/>
    </cofactor>
</comment>
<dbReference type="GO" id="GO:0005524">
    <property type="term" value="F:ATP binding"/>
    <property type="evidence" value="ECO:0007669"/>
    <property type="project" value="UniProtKB-KW"/>
</dbReference>
<dbReference type="InterPro" id="IPR001048">
    <property type="entry name" value="Asp/Glu/Uridylate_kinase"/>
</dbReference>
<evidence type="ECO:0000256" key="11">
    <source>
        <dbReference type="ARBA" id="ARBA00022679"/>
    </source>
</evidence>
<dbReference type="InterPro" id="IPR019811">
    <property type="entry name" value="HDH_CS"/>
</dbReference>
<dbReference type="AlphaFoldDB" id="A0A239M1S6"/>
<name>A0A239M1S6_9BACT</name>
<sequence>MKVLKFGGKSLSNGAPIESAVDIIKREAQTGAIAVVVSARGRSTDMLLDLYAKAVKGEDFEKELQAFLEVQYLEGLQLETEKYNRELEEVLQALRLIQVDSDRARDRVLAYGEVLSAQTVAGLLRREGLDALFVDARQLLRGSVCSHEAVVDLSRSEQNTKAFFQDLKAGQVPVITGFIAADPEGRTITLGRNGSNYTATLIASFIKAAEVQNWTDVDGVYTASPRYVKSAQRIPHLSYREANELANFGAKVLHSKTIRPLMESGIPLRVFNSFHPELEGTLIDEKGAGKGIKAVSTIEDVSLVSIEGRGLLGKVGIDARIFSALSSRSISVRLISQASSERGIGFVINKEDAAAAKAALAAEFREELAGGDISSIQIDSDKAVIAIVGRHNYSLEKAIYGLRRNRIWMYLISNSINGEHISLVIDNKALKKAVNVVHNQVFGAIRTLHLFAFGKGNVGGKLLDQIFETGDEVVKRRNLRINVVGVADTAKMVFHEEGLSSSWRQALAESREESNVKLILERLKESGLENIVIADNTSSQELTAQYPAIVSSGFDIVASNKKANSSSYEFYESLRHGLKRRGKLFYYETNVGAGLPLIDTLKHLHNSSDKIERIRGVFSGSLSYIFNNYSLEDKPFSAVLAEAKASGLTEPDPREDLSGMDVARKLIILAREVGLKSELEDVEVESLVPAFASQAGDYAAFLDKREEVDAYFEGIKRSLREDEVLRYVGDLEVNSNRLKVSLVKVARSSPLGSIRNADSIFEIFTESYGSQPIVIQGAGAGAEVTARGVYSDLLRMGGQY</sequence>
<dbReference type="GO" id="GO:0009088">
    <property type="term" value="P:threonine biosynthetic process"/>
    <property type="evidence" value="ECO:0007669"/>
    <property type="project" value="UniProtKB-UniPathway"/>
</dbReference>
<keyword evidence="22" id="KW-0486">Methionine biosynthesis</keyword>
<dbReference type="SUPFAM" id="SSF53633">
    <property type="entry name" value="Carbamate kinase-like"/>
    <property type="match status" value="1"/>
</dbReference>
<dbReference type="Proteomes" id="UP000198432">
    <property type="component" value="Unassembled WGS sequence"/>
</dbReference>
<dbReference type="EMBL" id="FZOQ01000061">
    <property type="protein sequence ID" value="SNT35869.1"/>
    <property type="molecule type" value="Genomic_DNA"/>
</dbReference>
<dbReference type="InterPro" id="IPR054352">
    <property type="entry name" value="ACT_Aspartokinase"/>
</dbReference>
<evidence type="ECO:0000256" key="27">
    <source>
        <dbReference type="ARBA" id="ARBA00049031"/>
    </source>
</evidence>
<keyword evidence="18" id="KW-0560">Oxidoreductase</keyword>
<dbReference type="InterPro" id="IPR001341">
    <property type="entry name" value="Asp_kinase"/>
</dbReference>
<keyword evidence="19" id="KW-0520">NAD</keyword>
<protein>
    <submittedName>
        <fullName evidence="29">Aspartate kinase</fullName>
    </submittedName>
</protein>
<keyword evidence="10" id="KW-0028">Amino-acid biosynthesis</keyword>
<dbReference type="GO" id="GO:0050661">
    <property type="term" value="F:NADP binding"/>
    <property type="evidence" value="ECO:0007669"/>
    <property type="project" value="InterPro"/>
</dbReference>
<comment type="catalytic activity">
    <reaction evidence="26">
        <text>L-homoserine + NADP(+) = L-aspartate 4-semialdehyde + NADPH + H(+)</text>
        <dbReference type="Rhea" id="RHEA:15761"/>
        <dbReference type="ChEBI" id="CHEBI:15378"/>
        <dbReference type="ChEBI" id="CHEBI:57476"/>
        <dbReference type="ChEBI" id="CHEBI:57783"/>
        <dbReference type="ChEBI" id="CHEBI:58349"/>
        <dbReference type="ChEBI" id="CHEBI:537519"/>
        <dbReference type="EC" id="1.1.1.3"/>
    </reaction>
    <physiologicalReaction direction="right-to-left" evidence="26">
        <dbReference type="Rhea" id="RHEA:15763"/>
    </physiologicalReaction>
</comment>
<reference evidence="30" key="1">
    <citation type="submission" date="2017-06" db="EMBL/GenBank/DDBJ databases">
        <authorList>
            <person name="Varghese N."/>
            <person name="Submissions S."/>
        </authorList>
    </citation>
    <scope>NUCLEOTIDE SEQUENCE [LARGE SCALE GENOMIC DNA]</scope>
    <source>
        <strain evidence="30">NKM1</strain>
    </source>
</reference>
<keyword evidence="30" id="KW-1185">Reference proteome</keyword>
<dbReference type="Pfam" id="PF22468">
    <property type="entry name" value="ACT_9"/>
    <property type="match status" value="1"/>
</dbReference>
<dbReference type="Gene3D" id="3.40.50.720">
    <property type="entry name" value="NAD(P)-binding Rossmann-like Domain"/>
    <property type="match status" value="1"/>
</dbReference>
<evidence type="ECO:0000256" key="21">
    <source>
        <dbReference type="ARBA" id="ARBA00023154"/>
    </source>
</evidence>
<evidence type="ECO:0000256" key="2">
    <source>
        <dbReference type="ARBA" id="ARBA00004766"/>
    </source>
</evidence>
<dbReference type="InterPro" id="IPR005106">
    <property type="entry name" value="Asp/hSer_DH_NAD-bd"/>
</dbReference>
<keyword evidence="17" id="KW-0521">NADP</keyword>
<dbReference type="SUPFAM" id="SSF55021">
    <property type="entry name" value="ACT-like"/>
    <property type="match status" value="2"/>
</dbReference>
<evidence type="ECO:0000256" key="20">
    <source>
        <dbReference type="ARBA" id="ARBA00023053"/>
    </source>
</evidence>
<comment type="pathway">
    <text evidence="5">Amino-acid biosynthesis; L-methionine biosynthesis via de novo pathway; L-homoserine from L-aspartate: step 3/3.</text>
</comment>
<accession>A0A239M1S6</accession>
<keyword evidence="13" id="KW-0479">Metal-binding</keyword>
<evidence type="ECO:0000256" key="26">
    <source>
        <dbReference type="ARBA" id="ARBA00048841"/>
    </source>
</evidence>
<dbReference type="InterPro" id="IPR001342">
    <property type="entry name" value="HDH_cat"/>
</dbReference>
<evidence type="ECO:0000259" key="28">
    <source>
        <dbReference type="PROSITE" id="PS51671"/>
    </source>
</evidence>
<evidence type="ECO:0000256" key="5">
    <source>
        <dbReference type="ARBA" id="ARBA00005062"/>
    </source>
</evidence>
<evidence type="ECO:0000256" key="19">
    <source>
        <dbReference type="ARBA" id="ARBA00023027"/>
    </source>
</evidence>
<comment type="pathway">
    <text evidence="4">Amino-acid biosynthesis; L-threonine biosynthesis; L-threonine from L-aspartate: step 3/5.</text>
</comment>
<comment type="function">
    <text evidence="24">Bifunctional aspartate kinase and homoserine dehydrogenase that catalyzes the first and the third steps toward the synthesis of lysine, methionine and threonine from aspartate.</text>
</comment>
<dbReference type="NCBIfam" id="NF007003">
    <property type="entry name" value="PRK09466.1"/>
    <property type="match status" value="1"/>
</dbReference>
<dbReference type="GO" id="GO:0009086">
    <property type="term" value="P:methionine biosynthetic process"/>
    <property type="evidence" value="ECO:0007669"/>
    <property type="project" value="UniProtKB-KW"/>
</dbReference>
<evidence type="ECO:0000256" key="22">
    <source>
        <dbReference type="ARBA" id="ARBA00023167"/>
    </source>
</evidence>
<gene>
    <name evidence="29" type="ORF">SAMN06296052_1611</name>
</gene>
<keyword evidence="12" id="KW-0791">Threonine biosynthesis</keyword>
<dbReference type="PROSITE" id="PS01042">
    <property type="entry name" value="HOMOSER_DHGENASE"/>
    <property type="match status" value="1"/>
</dbReference>
<comment type="catalytic activity">
    <reaction evidence="27">
        <text>L-homoserine + NAD(+) = L-aspartate 4-semialdehyde + NADH + H(+)</text>
        <dbReference type="Rhea" id="RHEA:15757"/>
        <dbReference type="ChEBI" id="CHEBI:15378"/>
        <dbReference type="ChEBI" id="CHEBI:57476"/>
        <dbReference type="ChEBI" id="CHEBI:57540"/>
        <dbReference type="ChEBI" id="CHEBI:57945"/>
        <dbReference type="ChEBI" id="CHEBI:537519"/>
        <dbReference type="EC" id="1.1.1.3"/>
    </reaction>
    <physiologicalReaction direction="right-to-left" evidence="27">
        <dbReference type="Rhea" id="RHEA:15759"/>
    </physiologicalReaction>
</comment>
<dbReference type="InterPro" id="IPR045865">
    <property type="entry name" value="ACT-like_dom_sf"/>
</dbReference>
<evidence type="ECO:0000256" key="23">
    <source>
        <dbReference type="ARBA" id="ARBA00023268"/>
    </source>
</evidence>
<keyword evidence="20" id="KW-0915">Sodium</keyword>
<dbReference type="PANTHER" id="PTHR43070:SF3">
    <property type="entry name" value="HOMOSERINE DEHYDROGENASE"/>
    <property type="match status" value="1"/>
</dbReference>
<comment type="similarity">
    <text evidence="8">In the N-terminal section; belongs to the aspartokinase family.</text>
</comment>
<evidence type="ECO:0000256" key="15">
    <source>
        <dbReference type="ARBA" id="ARBA00022777"/>
    </source>
</evidence>
<dbReference type="RefSeq" id="WP_089322016.1">
    <property type="nucleotide sequence ID" value="NZ_FZOQ01000061.1"/>
</dbReference>
<dbReference type="UniPathway" id="UPA00034">
    <property type="reaction ID" value="UER00015"/>
</dbReference>
<evidence type="ECO:0000256" key="17">
    <source>
        <dbReference type="ARBA" id="ARBA00022857"/>
    </source>
</evidence>
<dbReference type="PIRSF" id="PIRSF000727">
    <property type="entry name" value="ThrA"/>
    <property type="match status" value="1"/>
</dbReference>
<dbReference type="Gene3D" id="3.30.360.10">
    <property type="entry name" value="Dihydrodipicolinate Reductase, domain 2"/>
    <property type="match status" value="1"/>
</dbReference>
<dbReference type="GO" id="GO:0004072">
    <property type="term" value="F:aspartate kinase activity"/>
    <property type="evidence" value="ECO:0007669"/>
    <property type="project" value="UniProtKB-EC"/>
</dbReference>
<evidence type="ECO:0000256" key="3">
    <source>
        <dbReference type="ARBA" id="ARBA00004986"/>
    </source>
</evidence>
<evidence type="ECO:0000256" key="1">
    <source>
        <dbReference type="ARBA" id="ARBA00001920"/>
    </source>
</evidence>
<evidence type="ECO:0000256" key="6">
    <source>
        <dbReference type="ARBA" id="ARBA00005139"/>
    </source>
</evidence>